<sequence length="96" mass="10760">MNGGIIIAKAVIAMVWGVLAYNVFVPFHYPLNLVLHIIMGFLFFTHILQTVIFSAAFSKQLSLSWGDRLSILVFGVCALIDIRNKRMLPDSQNPQP</sequence>
<feature type="transmembrane region" description="Helical" evidence="1">
    <location>
        <begin position="6"/>
        <end position="24"/>
    </location>
</feature>
<dbReference type="Proteomes" id="UP000093173">
    <property type="component" value="Unassembled WGS sequence"/>
</dbReference>
<name>A0A1B9QRR0_9VIBR</name>
<organism evidence="2 3">
    <name type="scientific">Vibrio genomosp. F10</name>
    <dbReference type="NCBI Taxonomy" id="723171"/>
    <lineage>
        <taxon>Bacteria</taxon>
        <taxon>Pseudomonadati</taxon>
        <taxon>Pseudomonadota</taxon>
        <taxon>Gammaproteobacteria</taxon>
        <taxon>Vibrionales</taxon>
        <taxon>Vibrionaceae</taxon>
        <taxon>Vibrio</taxon>
    </lineage>
</organism>
<evidence type="ECO:0008006" key="4">
    <source>
        <dbReference type="Google" id="ProtNLM"/>
    </source>
</evidence>
<accession>A0A1B9QRR0</accession>
<feature type="transmembrane region" description="Helical" evidence="1">
    <location>
        <begin position="33"/>
        <end position="57"/>
    </location>
</feature>
<evidence type="ECO:0000313" key="2">
    <source>
        <dbReference type="EMBL" id="OCH68465.1"/>
    </source>
</evidence>
<feature type="transmembrane region" description="Helical" evidence="1">
    <location>
        <begin position="63"/>
        <end position="82"/>
    </location>
</feature>
<dbReference type="PANTHER" id="PTHR38775:SF1">
    <property type="entry name" value="INNER MEMBRANE PROTEIN"/>
    <property type="match status" value="1"/>
</dbReference>
<dbReference type="Pfam" id="PF06611">
    <property type="entry name" value="DUF1145"/>
    <property type="match status" value="1"/>
</dbReference>
<dbReference type="RefSeq" id="WP_017036860.1">
    <property type="nucleotide sequence ID" value="NZ_JBNGCH010001024.1"/>
</dbReference>
<dbReference type="InterPro" id="IPR009525">
    <property type="entry name" value="DUF1145"/>
</dbReference>
<dbReference type="EMBL" id="MAJZ01001024">
    <property type="protein sequence ID" value="OCH68465.1"/>
    <property type="molecule type" value="Genomic_DNA"/>
</dbReference>
<gene>
    <name evidence="2" type="ORF">A6E14_16530</name>
</gene>
<evidence type="ECO:0000256" key="1">
    <source>
        <dbReference type="SAM" id="Phobius"/>
    </source>
</evidence>
<reference evidence="3" key="1">
    <citation type="submission" date="2016-06" db="EMBL/GenBank/DDBJ databases">
        <authorList>
            <person name="Hehemann J.-H."/>
            <person name="Arevalo P."/>
            <person name="Datta M.S."/>
            <person name="Polz M.F."/>
        </authorList>
    </citation>
    <scope>NUCLEOTIDE SEQUENCE [LARGE SCALE GENOMIC DNA]</scope>
    <source>
        <strain evidence="3">9CSC122</strain>
    </source>
</reference>
<protein>
    <recommendedName>
        <fullName evidence="4">DUF1145 domain-containing protein</fullName>
    </recommendedName>
</protein>
<dbReference type="AlphaFoldDB" id="A0A1B9QRR0"/>
<keyword evidence="3" id="KW-1185">Reference proteome</keyword>
<keyword evidence="1" id="KW-1133">Transmembrane helix</keyword>
<dbReference type="PANTHER" id="PTHR38775">
    <property type="entry name" value="INNER MEMBRANE PROTEIN-RELATED"/>
    <property type="match status" value="1"/>
</dbReference>
<keyword evidence="1" id="KW-0472">Membrane</keyword>
<evidence type="ECO:0000313" key="3">
    <source>
        <dbReference type="Proteomes" id="UP000093173"/>
    </source>
</evidence>
<comment type="caution">
    <text evidence="2">The sequence shown here is derived from an EMBL/GenBank/DDBJ whole genome shotgun (WGS) entry which is preliminary data.</text>
</comment>
<keyword evidence="1" id="KW-0812">Transmembrane</keyword>
<proteinExistence type="predicted"/>